<dbReference type="EMBL" id="BAUJ01000018">
    <property type="protein sequence ID" value="GAD89280.1"/>
    <property type="molecule type" value="Genomic_DNA"/>
</dbReference>
<sequence length="127" mass="14857">MKFLTFIFIFIIAGLMGTAFRASNRALNRAENNFKRKHDLGKYRHNKGKPDNEKTMSDKEFKEFMEQQLNPTKVTPEYQEYLQTKELVRNMNDAEFNAFVTNLISQCQSKQELKETALLIKDLRGTA</sequence>
<dbReference type="AlphaFoldDB" id="V5HIY3"/>
<evidence type="ECO:0000313" key="2">
    <source>
        <dbReference type="Proteomes" id="UP000017800"/>
    </source>
</evidence>
<protein>
    <submittedName>
        <fullName evidence="1">Uncharacterized protein</fullName>
    </submittedName>
</protein>
<reference evidence="1 2" key="2">
    <citation type="submission" date="2013-11" db="EMBL/GenBank/DDBJ databases">
        <title>Whole genome shotgun sequence of Vibrio halioticoli NBRC 102217.</title>
        <authorList>
            <person name="Isaki S."/>
            <person name="Kimura A."/>
            <person name="Ohji S."/>
            <person name="Hosoyama A."/>
            <person name="Fujita N."/>
            <person name="Hashimoto M."/>
            <person name="Hosoyama Y."/>
            <person name="Yamazoe A."/>
        </authorList>
    </citation>
    <scope>NUCLEOTIDE SEQUENCE [LARGE SCALE GENOMIC DNA]</scope>
    <source>
        <strain evidence="1 2">NBRC 102217</strain>
    </source>
</reference>
<accession>V5HIY3</accession>
<gene>
    <name evidence="1" type="ORF">VHA01S_018_00680</name>
</gene>
<reference evidence="1 2" key="1">
    <citation type="submission" date="2013-10" db="EMBL/GenBank/DDBJ databases">
        <authorList>
            <person name="Ichikawa N."/>
            <person name="Kimura A."/>
            <person name="Ohji S."/>
            <person name="Hosoyama A."/>
            <person name="Fujita N."/>
        </authorList>
    </citation>
    <scope>NUCLEOTIDE SEQUENCE [LARGE SCALE GENOMIC DNA]</scope>
    <source>
        <strain evidence="1 2">NBRC 102217</strain>
    </source>
</reference>
<comment type="caution">
    <text evidence="1">The sequence shown here is derived from an EMBL/GenBank/DDBJ whole genome shotgun (WGS) entry which is preliminary data.</text>
</comment>
<organism evidence="1 2">
    <name type="scientific">Vibrio halioticoli NBRC 102217</name>
    <dbReference type="NCBI Taxonomy" id="1219072"/>
    <lineage>
        <taxon>Bacteria</taxon>
        <taxon>Pseudomonadati</taxon>
        <taxon>Pseudomonadota</taxon>
        <taxon>Gammaproteobacteria</taxon>
        <taxon>Vibrionales</taxon>
        <taxon>Vibrionaceae</taxon>
        <taxon>Vibrio</taxon>
    </lineage>
</organism>
<dbReference type="Proteomes" id="UP000017800">
    <property type="component" value="Unassembled WGS sequence"/>
</dbReference>
<keyword evidence="2" id="KW-1185">Reference proteome</keyword>
<dbReference type="RefSeq" id="WP_023403647.1">
    <property type="nucleotide sequence ID" value="NZ_BAUJ01000018.1"/>
</dbReference>
<proteinExistence type="predicted"/>
<evidence type="ECO:0000313" key="1">
    <source>
        <dbReference type="EMBL" id="GAD89280.1"/>
    </source>
</evidence>
<name>V5HIY3_9VIBR</name>